<sequence>MSARRIAIKCPGEGFFLKESISTSPLPVSLNCLSDAASCQPTYCFLLKLFRHVRRIAAAQTPRASRTFEEPCSLSLTSSSERGLQLMSGGGWSGWNSGWKGGGAGWSEDNWRDGGKEGKRGGGKGKDRGDAEKKGGSKGGKGQKDAAPVAKARGPGEALQAGESLRLNVNDCENGLLLMGSTGSGTRERARRKTDSGTQWAGVRADCGVAGEGLWAFCVWNETGGNLRIGWSTADAKLALGTDRFSWGFGGTATKSHAGNFEKFGQTFGKDDAITCCLDLERRAILYFKNGREIPGDAFTFGKELSGEPLYPHVYAKEATFSISFDGSGGAPPLSGGFKWIAEAGNLVPHPSRVSGAGPAEVAQDEAGDSGPKFVLTPYGWRTVEQAGGITQEWRTSLDAYVRHFTSSLELEYEAERQAVLEKVQKRSTRQLQDEGIGIAGLCGEFDAVYGRVTLWPDGWRMPYLSEIKFGRAVLLSTTDGGVDLEDPKKTISAEVESIRDNTIILSTPYERLPSTGRGNDLYRVDLGPNIIANKRIDKMLDELQRCLGVDQAANPRDSIQKLNYNANLCGLLLPGAPLADALYADIHESSAAAAKWDPLTRAAPNAKADISRHAREKDIGAEKYTAHSDIHSEKDLNESQQNARDMVLEQRRRFTLVQGPPGTGKTTTAVAIICGWLKSNRGPVLASAFSNKGCDNVAQQLHALGVKVLRMGLCSAKEPYSLETRLQECGLRRGDKGMKAVFENVDVICATCIGCGMGPLDSKTFPFIVIDEAAQVIEPAVILPLGKGAVQAVMVGDQCQLPATVLSQEAQAKGLDISMFDRLLSMGMEYTLLTDQYRMHPSISAFPSWRFYRGDLKNAVTDADRQLPHGLPFRSPLVFLHVDAMESSGGASKKNEAEADCVAWVVEQVMQHEIRPESIGVISPYGAQVKLIQRSLPYNAQLAVQVSTVDAFQGSEREVIIFSLVRANRRGDVGFVADWRRLNVALTRARRLCVVIGNIPTWLQTESSLLRDWLGFHQVGKADVRAFRGYNVTALPADVAAKANALRQDFATKNPAPQKLARAQKAERNVSVAGKKAREITQALEDAIKASDEVVLKSVISQAKEAGIEKSIIDEAETVLESLAASKKLQAAMQSRDPTALVQAIILAKMTGVDEEKVQQAEDLMNELVVPSEEHGRSFYAPAPKTEKESVAEEAPTQKKKKKSWAGLLNTGPKYAGRNREEDDAPPPEPEPVKPAPEATMPESKGKEGKAKGKGKGKDGKDGKGKDGKDDGKPYLVVDPDAGAGVELTATCWGMHVDEVEDEPGQPHLQAGCTITAIDGTSLLGLEDEDAVVATFGEKFKHGAIIEVDPATFDTLELPPDATHWPVSFQEDLDMLASKFALDCSISKLGLELAGPSVAMEPAKLELRQLLDFYVHGQSAEQQKQRKVDQEAIQMAIRQNQERLRREAEEYAAWQAMQQQMMQVAMQQQAMQQHAMAMQHQQQTMAMPQIASPNSLPNVAFLMSLQLAAEVHDARQLAPRDFAPQTLRALAKAATQFEERAREGNTIADSVRAAVVYDTREAKSGGEGFSIRMLASLCCQRLRVVVVLETVSVLMQAVVVFALGVVLEELELGGTLPWLGEDYAVVAVPFALFLIGRCVEQLARHRRRRLSEQVALALRSRLFHRALVSGGPLPAAASRVVAALTKRCRLRLVAPVLGSALSVALLVAATSVAATAGVSLVVLATAVEVILKRRVPKWVQAVGKLRCRREELSCAFLSDLKCASATVKCFGWEAAVFQRLGRLRVEEQRLQDRASRSNTTLLAVRSAASIWACLASLALHWLVKQIKWCARRAHPKGGAINTNGAMAFADRYWDPNTCEVKQSKRGLLNPIPCDVLVKIPPKSIEVQKGEAIQDFCGRPVDFVFNVIADVEGLGPGGLKRRGAIKKFLRGPPAANTRQRVDSMVPAQQGLSKCLRVPHMSAQPDVGGKVLEANRALKAVDEGSYLVDSAMTFEGMYGPGSQVSKDDPTASAKLTLTGFLAGPMGEEGPLQAKLLSKQVVRPPALWECFQALAACRLLAQQLQQVLRILLTARPTAAAALGGSVKSPRPVPKQGTPALYKTSRFAVAVEGMRFFWPNLEGSKEASSLPSPPKPAGLTASVKAQKAGNGLSLVDSVTDDASVAERAKRSTHGSAGFDVKVLSLQVKRGSHIALVGAAGSGKSTLLAGLVGGCQAELWGEDLEETGILLSGRCAYAPQQPAVLSGSSIRDNVVFGSTWDAHRYEQVLAMSTLSEADANFR</sequence>
<dbReference type="PANTHER" id="PTHR10887">
    <property type="entry name" value="DNA2/NAM7 HELICASE FAMILY"/>
    <property type="match status" value="1"/>
</dbReference>
<dbReference type="InterPro" id="IPR027417">
    <property type="entry name" value="P-loop_NTPase"/>
</dbReference>
<feature type="domain" description="B30.2/SPRY" evidence="10">
    <location>
        <begin position="145"/>
        <end position="334"/>
    </location>
</feature>
<dbReference type="EMBL" id="LSRX01000263">
    <property type="protein sequence ID" value="OLQ02464.1"/>
    <property type="molecule type" value="Genomic_DNA"/>
</dbReference>
<keyword evidence="1 9" id="KW-0812">Transmembrane</keyword>
<dbReference type="OrthoDB" id="6513042at2759"/>
<feature type="compositionally biased region" description="Basic and acidic residues" evidence="8">
    <location>
        <begin position="1245"/>
        <end position="1274"/>
    </location>
</feature>
<feature type="region of interest" description="Disordered" evidence="8">
    <location>
        <begin position="1176"/>
        <end position="1281"/>
    </location>
</feature>
<dbReference type="Pfam" id="PF00005">
    <property type="entry name" value="ABC_tran"/>
    <property type="match status" value="1"/>
</dbReference>
<dbReference type="GO" id="GO:0004386">
    <property type="term" value="F:helicase activity"/>
    <property type="evidence" value="ECO:0007669"/>
    <property type="project" value="UniProtKB-KW"/>
</dbReference>
<dbReference type="SUPFAM" id="SSF49899">
    <property type="entry name" value="Concanavalin A-like lectins/glucanases"/>
    <property type="match status" value="1"/>
</dbReference>
<feature type="region of interest" description="Disordered" evidence="8">
    <location>
        <begin position="90"/>
        <end position="158"/>
    </location>
</feature>
<dbReference type="InterPro" id="IPR041677">
    <property type="entry name" value="DNA2/NAM7_AAA_11"/>
</dbReference>
<evidence type="ECO:0000256" key="8">
    <source>
        <dbReference type="SAM" id="MobiDB-lite"/>
    </source>
</evidence>
<dbReference type="Proteomes" id="UP000186817">
    <property type="component" value="Unassembled WGS sequence"/>
</dbReference>
<dbReference type="Gene3D" id="2.60.120.920">
    <property type="match status" value="1"/>
</dbReference>
<keyword evidence="4" id="KW-0347">Helicase</keyword>
<dbReference type="Pfam" id="PF13086">
    <property type="entry name" value="AAA_11"/>
    <property type="match status" value="2"/>
</dbReference>
<dbReference type="InterPro" id="IPR001870">
    <property type="entry name" value="B30.2/SPRY"/>
</dbReference>
<dbReference type="PANTHER" id="PTHR10887:SF495">
    <property type="entry name" value="HELICASE SENATAXIN ISOFORM X1-RELATED"/>
    <property type="match status" value="1"/>
</dbReference>
<dbReference type="InterPro" id="IPR003439">
    <property type="entry name" value="ABC_transporter-like_ATP-bd"/>
</dbReference>
<dbReference type="PROSITE" id="PS50188">
    <property type="entry name" value="B302_SPRY"/>
    <property type="match status" value="1"/>
</dbReference>
<feature type="transmembrane region" description="Helical" evidence="9">
    <location>
        <begin position="1803"/>
        <end position="1824"/>
    </location>
</feature>
<comment type="caution">
    <text evidence="11">The sequence shown here is derived from an EMBL/GenBank/DDBJ whole genome shotgun (WGS) entry which is preliminary data.</text>
</comment>
<organism evidence="11 12">
    <name type="scientific">Symbiodinium microadriaticum</name>
    <name type="common">Dinoflagellate</name>
    <name type="synonym">Zooxanthella microadriatica</name>
    <dbReference type="NCBI Taxonomy" id="2951"/>
    <lineage>
        <taxon>Eukaryota</taxon>
        <taxon>Sar</taxon>
        <taxon>Alveolata</taxon>
        <taxon>Dinophyceae</taxon>
        <taxon>Suessiales</taxon>
        <taxon>Symbiodiniaceae</taxon>
        <taxon>Symbiodinium</taxon>
    </lineage>
</organism>
<feature type="compositionally biased region" description="Gly residues" evidence="8">
    <location>
        <begin position="90"/>
        <end position="105"/>
    </location>
</feature>
<dbReference type="GO" id="GO:0005524">
    <property type="term" value="F:ATP binding"/>
    <property type="evidence" value="ECO:0007669"/>
    <property type="project" value="UniProtKB-KW"/>
</dbReference>
<dbReference type="CDD" id="cd18808">
    <property type="entry name" value="SF1_C_Upf1"/>
    <property type="match status" value="1"/>
</dbReference>
<keyword evidence="7 9" id="KW-0472">Membrane</keyword>
<dbReference type="SUPFAM" id="SSF90123">
    <property type="entry name" value="ABC transporter transmembrane region"/>
    <property type="match status" value="1"/>
</dbReference>
<evidence type="ECO:0000256" key="1">
    <source>
        <dbReference type="ARBA" id="ARBA00022692"/>
    </source>
</evidence>
<dbReference type="InterPro" id="IPR041679">
    <property type="entry name" value="DNA2/NAM7-like_C"/>
</dbReference>
<evidence type="ECO:0000256" key="9">
    <source>
        <dbReference type="SAM" id="Phobius"/>
    </source>
</evidence>
<evidence type="ECO:0000256" key="5">
    <source>
        <dbReference type="ARBA" id="ARBA00022840"/>
    </source>
</evidence>
<evidence type="ECO:0000313" key="12">
    <source>
        <dbReference type="Proteomes" id="UP000186817"/>
    </source>
</evidence>
<protein>
    <submittedName>
        <fullName evidence="11">Regulator of nonsense transcripts 1</fullName>
    </submittedName>
</protein>
<keyword evidence="12" id="KW-1185">Reference proteome</keyword>
<dbReference type="SUPFAM" id="SSF52540">
    <property type="entry name" value="P-loop containing nucleoside triphosphate hydrolases"/>
    <property type="match status" value="2"/>
</dbReference>
<name>A0A1Q9E4V1_SYMMI</name>
<dbReference type="Gene3D" id="3.40.50.300">
    <property type="entry name" value="P-loop containing nucleotide triphosphate hydrolases"/>
    <property type="match status" value="3"/>
</dbReference>
<evidence type="ECO:0000256" key="2">
    <source>
        <dbReference type="ARBA" id="ARBA00022741"/>
    </source>
</evidence>
<dbReference type="OMA" id="KDDAITC"/>
<evidence type="ECO:0000256" key="3">
    <source>
        <dbReference type="ARBA" id="ARBA00022801"/>
    </source>
</evidence>
<dbReference type="InterPro" id="IPR043136">
    <property type="entry name" value="B30.2/SPRY_sf"/>
</dbReference>
<dbReference type="SMART" id="SM00449">
    <property type="entry name" value="SPRY"/>
    <property type="match status" value="1"/>
</dbReference>
<reference evidence="11 12" key="1">
    <citation type="submission" date="2016-02" db="EMBL/GenBank/DDBJ databases">
        <title>Genome analysis of coral dinoflagellate symbionts highlights evolutionary adaptations to a symbiotic lifestyle.</title>
        <authorList>
            <person name="Aranda M."/>
            <person name="Li Y."/>
            <person name="Liew Y.J."/>
            <person name="Baumgarten S."/>
            <person name="Simakov O."/>
            <person name="Wilson M."/>
            <person name="Piel J."/>
            <person name="Ashoor H."/>
            <person name="Bougouffa S."/>
            <person name="Bajic V.B."/>
            <person name="Ryu T."/>
            <person name="Ravasi T."/>
            <person name="Bayer T."/>
            <person name="Micklem G."/>
            <person name="Kim H."/>
            <person name="Bhak J."/>
            <person name="Lajeunesse T.C."/>
            <person name="Voolstra C.R."/>
        </authorList>
    </citation>
    <scope>NUCLEOTIDE SEQUENCE [LARGE SCALE GENOMIC DNA]</scope>
    <source>
        <strain evidence="11 12">CCMP2467</strain>
    </source>
</reference>
<dbReference type="InterPro" id="IPR036640">
    <property type="entry name" value="ABC1_TM_sf"/>
</dbReference>
<dbReference type="InterPro" id="IPR013320">
    <property type="entry name" value="ConA-like_dom_sf"/>
</dbReference>
<dbReference type="GO" id="GO:0016887">
    <property type="term" value="F:ATP hydrolysis activity"/>
    <property type="evidence" value="ECO:0007669"/>
    <property type="project" value="InterPro"/>
</dbReference>
<keyword evidence="5" id="KW-0067">ATP-binding</keyword>
<dbReference type="InterPro" id="IPR045055">
    <property type="entry name" value="DNA2/NAM7-like"/>
</dbReference>
<gene>
    <name evidence="11" type="primary">Upf1</name>
    <name evidence="11" type="ORF">AK812_SmicGene14678</name>
</gene>
<dbReference type="FunFam" id="3.40.50.300:FF:000326">
    <property type="entry name" value="P-loop containing nucleoside triphosphate hydrolase"/>
    <property type="match status" value="1"/>
</dbReference>
<keyword evidence="6 9" id="KW-1133">Transmembrane helix</keyword>
<evidence type="ECO:0000259" key="10">
    <source>
        <dbReference type="PROSITE" id="PS50188"/>
    </source>
</evidence>
<evidence type="ECO:0000313" key="11">
    <source>
        <dbReference type="EMBL" id="OLQ02464.1"/>
    </source>
</evidence>
<dbReference type="InterPro" id="IPR047187">
    <property type="entry name" value="SF1_C_Upf1"/>
</dbReference>
<dbReference type="Gene3D" id="1.20.1560.10">
    <property type="entry name" value="ABC transporter type 1, transmembrane domain"/>
    <property type="match status" value="1"/>
</dbReference>
<accession>A0A1Q9E4V1</accession>
<dbReference type="InterPro" id="IPR003877">
    <property type="entry name" value="SPRY_dom"/>
</dbReference>
<dbReference type="GO" id="GO:0016020">
    <property type="term" value="C:membrane"/>
    <property type="evidence" value="ECO:0007669"/>
    <property type="project" value="InterPro"/>
</dbReference>
<dbReference type="Pfam" id="PF00622">
    <property type="entry name" value="SPRY"/>
    <property type="match status" value="1"/>
</dbReference>
<evidence type="ECO:0000256" key="6">
    <source>
        <dbReference type="ARBA" id="ARBA00022989"/>
    </source>
</evidence>
<feature type="compositionally biased region" description="Basic and acidic residues" evidence="8">
    <location>
        <begin position="109"/>
        <end position="135"/>
    </location>
</feature>
<dbReference type="Pfam" id="PF13087">
    <property type="entry name" value="AAA_12"/>
    <property type="match status" value="1"/>
</dbReference>
<feature type="transmembrane region" description="Helical" evidence="9">
    <location>
        <begin position="1714"/>
        <end position="1732"/>
    </location>
</feature>
<keyword evidence="2" id="KW-0547">Nucleotide-binding</keyword>
<evidence type="ECO:0000256" key="4">
    <source>
        <dbReference type="ARBA" id="ARBA00022806"/>
    </source>
</evidence>
<dbReference type="GO" id="GO:0005694">
    <property type="term" value="C:chromosome"/>
    <property type="evidence" value="ECO:0007669"/>
    <property type="project" value="UniProtKB-ARBA"/>
</dbReference>
<proteinExistence type="predicted"/>
<keyword evidence="3" id="KW-0378">Hydrolase</keyword>
<evidence type="ECO:0000256" key="7">
    <source>
        <dbReference type="ARBA" id="ARBA00023136"/>
    </source>
</evidence>